<feature type="non-terminal residue" evidence="8">
    <location>
        <position position="1"/>
    </location>
</feature>
<accession>A0A371DYG3</accession>
<dbReference type="EMBL" id="QJKJ01018485">
    <property type="protein sequence ID" value="RDX57592.1"/>
    <property type="molecule type" value="Genomic_DNA"/>
</dbReference>
<evidence type="ECO:0000256" key="6">
    <source>
        <dbReference type="SAM" id="MobiDB-lite"/>
    </source>
</evidence>
<evidence type="ECO:0000313" key="8">
    <source>
        <dbReference type="EMBL" id="RDX57592.1"/>
    </source>
</evidence>
<dbReference type="GO" id="GO:0007186">
    <property type="term" value="P:G protein-coupled receptor signaling pathway"/>
    <property type="evidence" value="ECO:0007669"/>
    <property type="project" value="InterPro"/>
</dbReference>
<keyword evidence="3" id="KW-0175">Coiled coil</keyword>
<evidence type="ECO:0000313" key="9">
    <source>
        <dbReference type="Proteomes" id="UP000257109"/>
    </source>
</evidence>
<evidence type="ECO:0000256" key="1">
    <source>
        <dbReference type="ARBA" id="ARBA00004236"/>
    </source>
</evidence>
<dbReference type="InterPro" id="IPR015898">
    <property type="entry name" value="G-protein_gamma-like_dom"/>
</dbReference>
<sequence length="147" mass="16463">MAMDAQHQSPAQNGRESEDYREKGPHLVVQAGTSSLPGGFIGKHRLQAAITHLNNQITILEVNPLISHLSYLCQFEEEFDNELCMMVQEELEKVETIGESSTVCKDLISSVESISDPLLPFTKGSVDAGWDRWFGGAHHSRNNKRWI</sequence>
<dbReference type="InterPro" id="IPR045878">
    <property type="entry name" value="GG1/2"/>
</dbReference>
<dbReference type="PANTHER" id="PTHR35129:SF5">
    <property type="entry name" value="GUANINE NUCLEOTIDE-BINDING PROTEIN SUBUNIT GAMMA 2"/>
    <property type="match status" value="1"/>
</dbReference>
<dbReference type="AlphaFoldDB" id="A0A371DYG3"/>
<feature type="region of interest" description="Disordered" evidence="6">
    <location>
        <begin position="1"/>
        <end position="21"/>
    </location>
</feature>
<evidence type="ECO:0000259" key="7">
    <source>
        <dbReference type="Pfam" id="PF00631"/>
    </source>
</evidence>
<feature type="domain" description="G protein gamma" evidence="7">
    <location>
        <begin position="81"/>
        <end position="134"/>
    </location>
</feature>
<dbReference type="GO" id="GO:0005886">
    <property type="term" value="C:plasma membrane"/>
    <property type="evidence" value="ECO:0007669"/>
    <property type="project" value="UniProtKB-SubCell"/>
</dbReference>
<dbReference type="STRING" id="157652.A0A371DYG3"/>
<keyword evidence="5" id="KW-0807">Transducer</keyword>
<gene>
    <name evidence="8" type="primary">RGG2</name>
    <name evidence="8" type="ORF">CR513_63152</name>
</gene>
<dbReference type="Proteomes" id="UP000257109">
    <property type="component" value="Unassembled WGS sequence"/>
</dbReference>
<dbReference type="PANTHER" id="PTHR35129">
    <property type="entry name" value="GUANINE NUCLEOTIDE-BINDING PROTEIN SUBUNIT GAMMA 1"/>
    <property type="match status" value="1"/>
</dbReference>
<dbReference type="Pfam" id="PF00631">
    <property type="entry name" value="G-gamma"/>
    <property type="match status" value="1"/>
</dbReference>
<reference evidence="8" key="1">
    <citation type="submission" date="2018-05" db="EMBL/GenBank/DDBJ databases">
        <title>Draft genome of Mucuna pruriens seed.</title>
        <authorList>
            <person name="Nnadi N.E."/>
            <person name="Vos R."/>
            <person name="Hasami M.H."/>
            <person name="Devisetty U.K."/>
            <person name="Aguiy J.C."/>
        </authorList>
    </citation>
    <scope>NUCLEOTIDE SEQUENCE [LARGE SCALE GENOMIC DNA]</scope>
    <source>
        <strain evidence="8">JCA_2017</strain>
    </source>
</reference>
<name>A0A371DYG3_MUCPR</name>
<comment type="subcellular location">
    <subcellularLocation>
        <location evidence="1">Cell membrane</location>
    </subcellularLocation>
</comment>
<feature type="compositionally biased region" description="Polar residues" evidence="6">
    <location>
        <begin position="1"/>
        <end position="14"/>
    </location>
</feature>
<comment type="caution">
    <text evidence="8">The sequence shown here is derived from an EMBL/GenBank/DDBJ whole genome shotgun (WGS) entry which is preliminary data.</text>
</comment>
<keyword evidence="9" id="KW-1185">Reference proteome</keyword>
<organism evidence="8 9">
    <name type="scientific">Mucuna pruriens</name>
    <name type="common">Velvet bean</name>
    <name type="synonym">Dolichos pruriens</name>
    <dbReference type="NCBI Taxonomy" id="157652"/>
    <lineage>
        <taxon>Eukaryota</taxon>
        <taxon>Viridiplantae</taxon>
        <taxon>Streptophyta</taxon>
        <taxon>Embryophyta</taxon>
        <taxon>Tracheophyta</taxon>
        <taxon>Spermatophyta</taxon>
        <taxon>Magnoliopsida</taxon>
        <taxon>eudicotyledons</taxon>
        <taxon>Gunneridae</taxon>
        <taxon>Pentapetalae</taxon>
        <taxon>rosids</taxon>
        <taxon>fabids</taxon>
        <taxon>Fabales</taxon>
        <taxon>Fabaceae</taxon>
        <taxon>Papilionoideae</taxon>
        <taxon>50 kb inversion clade</taxon>
        <taxon>NPAAA clade</taxon>
        <taxon>indigoferoid/millettioid clade</taxon>
        <taxon>Phaseoleae</taxon>
        <taxon>Mucuna</taxon>
    </lineage>
</organism>
<evidence type="ECO:0000256" key="5">
    <source>
        <dbReference type="ARBA" id="ARBA00023224"/>
    </source>
</evidence>
<evidence type="ECO:0000256" key="3">
    <source>
        <dbReference type="ARBA" id="ARBA00023054"/>
    </source>
</evidence>
<proteinExistence type="predicted"/>
<dbReference type="OrthoDB" id="776094at2759"/>
<evidence type="ECO:0000256" key="4">
    <source>
        <dbReference type="ARBA" id="ARBA00023136"/>
    </source>
</evidence>
<protein>
    <submittedName>
        <fullName evidence="8">Guanine nucleotide-binding protein subunit gamma 2</fullName>
    </submittedName>
</protein>
<evidence type="ECO:0000256" key="2">
    <source>
        <dbReference type="ARBA" id="ARBA00022475"/>
    </source>
</evidence>
<keyword evidence="2" id="KW-1003">Cell membrane</keyword>
<keyword evidence="4" id="KW-0472">Membrane</keyword>